<accession>A0ACA9Y6K2</accession>
<name>A0ACA9Y6K2_9ASCO</name>
<comment type="caution">
    <text evidence="1">The sequence shown here is derived from an EMBL/GenBank/DDBJ whole genome shotgun (WGS) entry which is preliminary data.</text>
</comment>
<keyword evidence="2" id="KW-1185">Reference proteome</keyword>
<reference evidence="1" key="1">
    <citation type="submission" date="2022-06" db="EMBL/GenBank/DDBJ databases">
        <authorList>
            <person name="Legras J.-L."/>
            <person name="Devillers H."/>
            <person name="Grondin C."/>
        </authorList>
    </citation>
    <scope>NUCLEOTIDE SEQUENCE</scope>
    <source>
        <strain evidence="1">CLIB 1444</strain>
    </source>
</reference>
<sequence length="299" mass="33277">MTVNGGIVYDNLVNYAKLVSLSYCVKHGLTPGLLNSTAHCNLTRCNEEQLRHVEVLETFNFNDLGDIGGGYYAIDDRNSRIILAFRGTSSRRDWFANMDAIPTKYSPLKNLVEGFEKVECSKCKVHTGFYKFLRKNLSGILSSVKQLKTTYPQYNLVVLGHSLGASLALLSGIELQLMGYDPLVVTFAGPKLGNSHLCQFIETLFDPSSTLASLKLGQCPDKGYIRITHEGDIVPSLPPTNFFVHCGVNMHIAKKQFPHEPQDLKLYESPTSGLLKLLKSGIDRDDHSHYFIKITGCQD</sequence>
<dbReference type="EMBL" id="CALSDN010000004">
    <property type="protein sequence ID" value="CAH6720647.1"/>
    <property type="molecule type" value="Genomic_DNA"/>
</dbReference>
<protein>
    <submittedName>
        <fullName evidence="1">Lipase Lih1p</fullName>
    </submittedName>
</protein>
<evidence type="ECO:0000313" key="1">
    <source>
        <dbReference type="EMBL" id="CAH6720647.1"/>
    </source>
</evidence>
<organism evidence="1 2">
    <name type="scientific">[Candida] jaroonii</name>
    <dbReference type="NCBI Taxonomy" id="467808"/>
    <lineage>
        <taxon>Eukaryota</taxon>
        <taxon>Fungi</taxon>
        <taxon>Dikarya</taxon>
        <taxon>Ascomycota</taxon>
        <taxon>Saccharomycotina</taxon>
        <taxon>Pichiomycetes</taxon>
        <taxon>Debaryomycetaceae</taxon>
        <taxon>Yamadazyma</taxon>
    </lineage>
</organism>
<dbReference type="Proteomes" id="UP001152531">
    <property type="component" value="Unassembled WGS sequence"/>
</dbReference>
<proteinExistence type="predicted"/>
<evidence type="ECO:0000313" key="2">
    <source>
        <dbReference type="Proteomes" id="UP001152531"/>
    </source>
</evidence>
<gene>
    <name evidence="1" type="ORF">CLIB1444_04S04786</name>
</gene>